<keyword evidence="1" id="KW-0812">Transmembrane</keyword>
<evidence type="ECO:0000313" key="4">
    <source>
        <dbReference type="WBParaSite" id="HPBE_0000834701-mRNA-1"/>
    </source>
</evidence>
<evidence type="ECO:0000256" key="1">
    <source>
        <dbReference type="SAM" id="Phobius"/>
    </source>
</evidence>
<keyword evidence="1" id="KW-1133">Transmembrane helix</keyword>
<accession>A0A183FLZ2</accession>
<evidence type="ECO:0000313" key="3">
    <source>
        <dbReference type="Proteomes" id="UP000050761"/>
    </source>
</evidence>
<proteinExistence type="predicted"/>
<reference evidence="4" key="2">
    <citation type="submission" date="2019-09" db="UniProtKB">
        <authorList>
            <consortium name="WormBaseParasite"/>
        </authorList>
    </citation>
    <scope>IDENTIFICATION</scope>
</reference>
<dbReference type="AlphaFoldDB" id="A0A183FLZ2"/>
<accession>A0A3P7XN16</accession>
<dbReference type="WBParaSite" id="HPBE_0000834701-mRNA-1">
    <property type="protein sequence ID" value="HPBE_0000834701-mRNA-1"/>
    <property type="gene ID" value="HPBE_0000834701"/>
</dbReference>
<reference evidence="2 3" key="1">
    <citation type="submission" date="2018-11" db="EMBL/GenBank/DDBJ databases">
        <authorList>
            <consortium name="Pathogen Informatics"/>
        </authorList>
    </citation>
    <scope>NUCLEOTIDE SEQUENCE [LARGE SCALE GENOMIC DNA]</scope>
</reference>
<feature type="transmembrane region" description="Helical" evidence="1">
    <location>
        <begin position="50"/>
        <end position="72"/>
    </location>
</feature>
<gene>
    <name evidence="2" type="ORF">HPBE_LOCUS8348</name>
</gene>
<name>A0A183FLZ2_HELPZ</name>
<evidence type="ECO:0000313" key="2">
    <source>
        <dbReference type="EMBL" id="VDO76000.1"/>
    </source>
</evidence>
<dbReference type="EMBL" id="UZAH01026128">
    <property type="protein sequence ID" value="VDO76000.1"/>
    <property type="molecule type" value="Genomic_DNA"/>
</dbReference>
<protein>
    <submittedName>
        <fullName evidence="4">Transposase</fullName>
    </submittedName>
</protein>
<keyword evidence="1" id="KW-0472">Membrane</keyword>
<organism evidence="3 4">
    <name type="scientific">Heligmosomoides polygyrus</name>
    <name type="common">Parasitic roundworm</name>
    <dbReference type="NCBI Taxonomy" id="6339"/>
    <lineage>
        <taxon>Eukaryota</taxon>
        <taxon>Metazoa</taxon>
        <taxon>Ecdysozoa</taxon>
        <taxon>Nematoda</taxon>
        <taxon>Chromadorea</taxon>
        <taxon>Rhabditida</taxon>
        <taxon>Rhabditina</taxon>
        <taxon>Rhabditomorpha</taxon>
        <taxon>Strongyloidea</taxon>
        <taxon>Heligmosomidae</taxon>
        <taxon>Heligmosomoides</taxon>
    </lineage>
</organism>
<sequence>MTLTPRSQPRRTLDACNEMSGLDRLLSHRSDALGLEAARNSGSSRRTRQWTYWLLTVVGNLNFVVTGNEVLWRHEARSRIDKILVYDKGQRVKDGDQPVL</sequence>
<keyword evidence="3" id="KW-1185">Reference proteome</keyword>
<dbReference type="Proteomes" id="UP000050761">
    <property type="component" value="Unassembled WGS sequence"/>
</dbReference>